<feature type="compositionally biased region" description="Polar residues" evidence="1">
    <location>
        <begin position="403"/>
        <end position="412"/>
    </location>
</feature>
<feature type="region of interest" description="Disordered" evidence="1">
    <location>
        <begin position="287"/>
        <end position="324"/>
    </location>
</feature>
<reference evidence="4 5" key="1">
    <citation type="submission" date="2018-01" db="EMBL/GenBank/DDBJ databases">
        <title>Whole genome sequencing of Histamine producing bacteria.</title>
        <authorList>
            <person name="Butler K."/>
        </authorList>
    </citation>
    <scope>NUCLEOTIDE SEQUENCE [LARGE SCALE GENOMIC DNA]</scope>
    <source>
        <strain evidence="4 5">DSM 24669</strain>
    </source>
</reference>
<proteinExistence type="predicted"/>
<protein>
    <submittedName>
        <fullName evidence="4">NACHT domain-containing protein</fullName>
    </submittedName>
</protein>
<dbReference type="Gene3D" id="3.30.70.1070">
    <property type="entry name" value="Sporulation related repeat"/>
    <property type="match status" value="1"/>
</dbReference>
<dbReference type="Pfam" id="PF13401">
    <property type="entry name" value="AAA_22"/>
    <property type="match status" value="1"/>
</dbReference>
<dbReference type="PROSITE" id="PS51724">
    <property type="entry name" value="SPOR"/>
    <property type="match status" value="1"/>
</dbReference>
<dbReference type="PANTHER" id="PTHR35894">
    <property type="entry name" value="GENERAL SECRETION PATHWAY PROTEIN A-RELATED"/>
    <property type="match status" value="1"/>
</dbReference>
<dbReference type="AlphaFoldDB" id="A0A2T3P5M7"/>
<dbReference type="EMBL" id="PYLZ01000007">
    <property type="protein sequence ID" value="PSW23841.1"/>
    <property type="molecule type" value="Genomic_DNA"/>
</dbReference>
<feature type="domain" description="SPOR" evidence="3">
    <location>
        <begin position="422"/>
        <end position="500"/>
    </location>
</feature>
<dbReference type="InterPro" id="IPR052026">
    <property type="entry name" value="ExeA_AAA_ATPase_DNA-bind"/>
</dbReference>
<accession>A0A2T3P5M7</accession>
<dbReference type="OrthoDB" id="6189127at2"/>
<gene>
    <name evidence="4" type="ORF">C9I94_14190</name>
</gene>
<evidence type="ECO:0000313" key="5">
    <source>
        <dbReference type="Proteomes" id="UP000240481"/>
    </source>
</evidence>
<feature type="transmembrane region" description="Helical" evidence="2">
    <location>
        <begin position="237"/>
        <end position="257"/>
    </location>
</feature>
<dbReference type="InterPro" id="IPR027417">
    <property type="entry name" value="P-loop_NTPase"/>
</dbReference>
<comment type="caution">
    <text evidence="4">The sequence shown here is derived from an EMBL/GenBank/DDBJ whole genome shotgun (WGS) entry which is preliminary data.</text>
</comment>
<keyword evidence="2" id="KW-1133">Transmembrane helix</keyword>
<dbReference type="SUPFAM" id="SSF110997">
    <property type="entry name" value="Sporulation related repeat"/>
    <property type="match status" value="1"/>
</dbReference>
<evidence type="ECO:0000259" key="3">
    <source>
        <dbReference type="PROSITE" id="PS51724"/>
    </source>
</evidence>
<sequence>MVSDLTLKSLDLDSQIQLLSRLQFLTRFSSNLIQVSGREGAGKTWLAQYYLETWAKDNKQALLLCHPSQSDAQHRTFILNQLVPSPLFNEQDPLLQSIERMLGDDKLQLLLVIDDAHLLSPTLIAELWALVVKAQSVPHWQVNVLLFSQTGRLNKYLSQVSHGQGQTPLELEIGDFSEAEVQMFVEVMFTSSGLDATARRQLREQAMLVEPRPGALVRLNDKEDQGMVKTANRTLSPALLVTLLAVVVGAAAVWLFLPDSSSPSTSVVATSEPTDVPLELTPLRDVANAEPLPSSDLTSITVPSSGITQEPEARFDDSPLLPPEVKVDGLTVGRRDEGKRVVVPAELVDGLIAEQALGGSGERAIQTLSTEPVNGASNPSSERPAPVAPSTTATPSVTESTPRQSTQPSGNNEKVLGSELKQVPARQYALQLAALRSLSAAHNFVADHAIRDIATIYETRRSNEPWFIVVTGKFNTVASARRAEQSLPNSVKAGQPWVKSYSQIHREIDRVK</sequence>
<keyword evidence="2" id="KW-0472">Membrane</keyword>
<keyword evidence="2" id="KW-0812">Transmembrane</keyword>
<keyword evidence="5" id="KW-1185">Reference proteome</keyword>
<evidence type="ECO:0000256" key="1">
    <source>
        <dbReference type="SAM" id="MobiDB-lite"/>
    </source>
</evidence>
<dbReference type="Pfam" id="PF05036">
    <property type="entry name" value="SPOR"/>
    <property type="match status" value="1"/>
</dbReference>
<feature type="compositionally biased region" description="Polar residues" evidence="1">
    <location>
        <begin position="295"/>
        <end position="308"/>
    </location>
</feature>
<feature type="compositionally biased region" description="Polar residues" evidence="1">
    <location>
        <begin position="370"/>
        <end position="381"/>
    </location>
</feature>
<dbReference type="GO" id="GO:0042834">
    <property type="term" value="F:peptidoglycan binding"/>
    <property type="evidence" value="ECO:0007669"/>
    <property type="project" value="InterPro"/>
</dbReference>
<feature type="region of interest" description="Disordered" evidence="1">
    <location>
        <begin position="370"/>
        <end position="414"/>
    </location>
</feature>
<dbReference type="InterPro" id="IPR036680">
    <property type="entry name" value="SPOR-like_sf"/>
</dbReference>
<dbReference type="SUPFAM" id="SSF52540">
    <property type="entry name" value="P-loop containing nucleoside triphosphate hydrolases"/>
    <property type="match status" value="1"/>
</dbReference>
<dbReference type="Gene3D" id="3.40.50.300">
    <property type="entry name" value="P-loop containing nucleotide triphosphate hydrolases"/>
    <property type="match status" value="1"/>
</dbReference>
<dbReference type="InterPro" id="IPR007730">
    <property type="entry name" value="SPOR-like_dom"/>
</dbReference>
<dbReference type="GO" id="GO:0016887">
    <property type="term" value="F:ATP hydrolysis activity"/>
    <property type="evidence" value="ECO:0007669"/>
    <property type="project" value="InterPro"/>
</dbReference>
<dbReference type="PANTHER" id="PTHR35894:SF7">
    <property type="entry name" value="GENERAL SECRETION PATHWAY PROTEIN A-RELATED"/>
    <property type="match status" value="1"/>
</dbReference>
<evidence type="ECO:0000256" key="2">
    <source>
        <dbReference type="SAM" id="Phobius"/>
    </source>
</evidence>
<name>A0A2T3P5M7_9GAMM</name>
<organism evidence="4 5">
    <name type="scientific">Photobacterium swingsii</name>
    <dbReference type="NCBI Taxonomy" id="680026"/>
    <lineage>
        <taxon>Bacteria</taxon>
        <taxon>Pseudomonadati</taxon>
        <taxon>Pseudomonadota</taxon>
        <taxon>Gammaproteobacteria</taxon>
        <taxon>Vibrionales</taxon>
        <taxon>Vibrionaceae</taxon>
        <taxon>Photobacterium</taxon>
    </lineage>
</organism>
<dbReference type="Proteomes" id="UP000240481">
    <property type="component" value="Unassembled WGS sequence"/>
</dbReference>
<dbReference type="InterPro" id="IPR049945">
    <property type="entry name" value="AAA_22"/>
</dbReference>
<dbReference type="STRING" id="680026.AB733_11470"/>
<evidence type="ECO:0000313" key="4">
    <source>
        <dbReference type="EMBL" id="PSW23841.1"/>
    </source>
</evidence>
<feature type="compositionally biased region" description="Low complexity" evidence="1">
    <location>
        <begin position="384"/>
        <end position="402"/>
    </location>
</feature>